<evidence type="ECO:0000313" key="2">
    <source>
        <dbReference type="Proteomes" id="UP001152795"/>
    </source>
</evidence>
<dbReference type="AlphaFoldDB" id="A0A6S7GLR2"/>
<gene>
    <name evidence="1" type="ORF">PACLA_8A047247</name>
</gene>
<sequence>MKSHLCDYCLKKESRSNEFQICSRCKIVHYCSKDCQREHWVEHKTLCTSIKNLSTTAGTIPGLGDSADMNMFVSHLTPKQRDAVVKLVGEKCQVKCQLNGKETEILWDTEAQVSILPERILKDMFPAIPVKDIHELFGAGSDLKLEASNGTQIPYNGCVGVNFKLFNNSAKEITVPFLVSNEDLNCPIIGYNVIELFVKDNGPETALPAVAESFDNVSNAEASALVNFMISDLSESLCAVRTSKKKVVIPSGQTMNISCRANTGPIRRHSPALFETDEQTHMPIGLTVQEALTTVKQEKSSLIDIPVTNTTQHEIVLPGRLVLGNLELIRSVIPLEVK</sequence>
<comment type="caution">
    <text evidence="1">The sequence shown here is derived from an EMBL/GenBank/DDBJ whole genome shotgun (WGS) entry which is preliminary data.</text>
</comment>
<reference evidence="1" key="1">
    <citation type="submission" date="2020-04" db="EMBL/GenBank/DDBJ databases">
        <authorList>
            <person name="Alioto T."/>
            <person name="Alioto T."/>
            <person name="Gomez Garrido J."/>
        </authorList>
    </citation>
    <scope>NUCLEOTIDE SEQUENCE</scope>
    <source>
        <strain evidence="1">A484AB</strain>
    </source>
</reference>
<dbReference type="OrthoDB" id="5990438at2759"/>
<dbReference type="Gene3D" id="6.10.140.2220">
    <property type="match status" value="1"/>
</dbReference>
<protein>
    <submittedName>
        <fullName evidence="1">Uncharacterized protein</fullName>
    </submittedName>
</protein>
<keyword evidence="2" id="KW-1185">Reference proteome</keyword>
<dbReference type="InterPro" id="IPR002893">
    <property type="entry name" value="Znf_MYND"/>
</dbReference>
<dbReference type="Proteomes" id="UP001152795">
    <property type="component" value="Unassembled WGS sequence"/>
</dbReference>
<evidence type="ECO:0000313" key="1">
    <source>
        <dbReference type="EMBL" id="CAB3992585.1"/>
    </source>
</evidence>
<dbReference type="PROSITE" id="PS50865">
    <property type="entry name" value="ZF_MYND_2"/>
    <property type="match status" value="1"/>
</dbReference>
<dbReference type="Pfam" id="PF01753">
    <property type="entry name" value="zf-MYND"/>
    <property type="match status" value="1"/>
</dbReference>
<dbReference type="SUPFAM" id="SSF144232">
    <property type="entry name" value="HIT/MYND zinc finger-like"/>
    <property type="match status" value="1"/>
</dbReference>
<organism evidence="1 2">
    <name type="scientific">Paramuricea clavata</name>
    <name type="common">Red gorgonian</name>
    <name type="synonym">Violescent sea-whip</name>
    <dbReference type="NCBI Taxonomy" id="317549"/>
    <lineage>
        <taxon>Eukaryota</taxon>
        <taxon>Metazoa</taxon>
        <taxon>Cnidaria</taxon>
        <taxon>Anthozoa</taxon>
        <taxon>Octocorallia</taxon>
        <taxon>Malacalcyonacea</taxon>
        <taxon>Plexauridae</taxon>
        <taxon>Paramuricea</taxon>
    </lineage>
</organism>
<proteinExistence type="predicted"/>
<name>A0A6S7GLR2_PARCT</name>
<accession>A0A6S7GLR2</accession>
<dbReference type="EMBL" id="CACRXK020002081">
    <property type="protein sequence ID" value="CAB3992585.1"/>
    <property type="molecule type" value="Genomic_DNA"/>
</dbReference>